<name>A0ABW1JTG1_9NOCA</name>
<gene>
    <name evidence="1" type="ORF">ACFP3H_15045</name>
</gene>
<evidence type="ECO:0000313" key="1">
    <source>
        <dbReference type="EMBL" id="MFC6012375.1"/>
    </source>
</evidence>
<dbReference type="RefSeq" id="WP_378605828.1">
    <property type="nucleotide sequence ID" value="NZ_JBHSQN010000010.1"/>
</dbReference>
<dbReference type="EMBL" id="JBHSQN010000010">
    <property type="protein sequence ID" value="MFC6012375.1"/>
    <property type="molecule type" value="Genomic_DNA"/>
</dbReference>
<proteinExistence type="predicted"/>
<protein>
    <recommendedName>
        <fullName evidence="3">DUF5642 domain-containing protein</fullName>
    </recommendedName>
</protein>
<accession>A0ABW1JTG1</accession>
<evidence type="ECO:0008006" key="3">
    <source>
        <dbReference type="Google" id="ProtNLM"/>
    </source>
</evidence>
<reference evidence="2" key="1">
    <citation type="journal article" date="2019" name="Int. J. Syst. Evol. Microbiol.">
        <title>The Global Catalogue of Microorganisms (GCM) 10K type strain sequencing project: providing services to taxonomists for standard genome sequencing and annotation.</title>
        <authorList>
            <consortium name="The Broad Institute Genomics Platform"/>
            <consortium name="The Broad Institute Genome Sequencing Center for Infectious Disease"/>
            <person name="Wu L."/>
            <person name="Ma J."/>
        </authorList>
    </citation>
    <scope>NUCLEOTIDE SEQUENCE [LARGE SCALE GENOMIC DNA]</scope>
    <source>
        <strain evidence="2">CCUG 36956</strain>
    </source>
</reference>
<comment type="caution">
    <text evidence="1">The sequence shown here is derived from an EMBL/GenBank/DDBJ whole genome shotgun (WGS) entry which is preliminary data.</text>
</comment>
<evidence type="ECO:0000313" key="2">
    <source>
        <dbReference type="Proteomes" id="UP001596223"/>
    </source>
</evidence>
<organism evidence="1 2">
    <name type="scientific">Nocardia lasii</name>
    <dbReference type="NCBI Taxonomy" id="1616107"/>
    <lineage>
        <taxon>Bacteria</taxon>
        <taxon>Bacillati</taxon>
        <taxon>Actinomycetota</taxon>
        <taxon>Actinomycetes</taxon>
        <taxon>Mycobacteriales</taxon>
        <taxon>Nocardiaceae</taxon>
        <taxon>Nocardia</taxon>
    </lineage>
</organism>
<keyword evidence="2" id="KW-1185">Reference proteome</keyword>
<sequence>MSVGTRMAALVGVGVVAVGCASGAEGAVGALGALPSLGDFPAGYSLLGAPESFESALPAPDDRMAFGDERCRVLIEPPAGPGAGESVASGVGAGVYLLHIVESDRTVSEVASAVAECGEIRASSHQRSLALTRGTVTPATATTVGYRYRGTQGVRHEQQMVETPMQQQRLVGRAGEYLVSMSVTVLARPGETLTEASIEAESEVLRTVFDRTLERLGG</sequence>
<dbReference type="PROSITE" id="PS51257">
    <property type="entry name" value="PROKAR_LIPOPROTEIN"/>
    <property type="match status" value="1"/>
</dbReference>
<dbReference type="Proteomes" id="UP001596223">
    <property type="component" value="Unassembled WGS sequence"/>
</dbReference>